<dbReference type="OrthoDB" id="4338165at2"/>
<dbReference type="InterPro" id="IPR002559">
    <property type="entry name" value="Transposase_11"/>
</dbReference>
<sequence length="267" mass="30638">MLIVERLVPDELYDLFQRVVPPVPTRPQGGGRRRHGDREVLAAIIFVATTGCTWRQLPPVFGPSGPTAHRRFTEWSAARVWAKLHRLVLDELGSRGDLDWSRCAIDSVNMRALKGGKLTGPNPVDRGKKGSKIHLNAERTGLPLSIGISGANLHDSQALEPLVRGIPPIRSRRGPRRRRPAKLHADKGYDYDHLRRWLRMRGIRHRIARRGIESSTRLGRHRWTIERTMSWLAGCRRLHRRYERKAEHFLAFTAIACTLICYRRLTK</sequence>
<dbReference type="InterPro" id="IPR025161">
    <property type="entry name" value="IS402-like_dom"/>
</dbReference>
<reference evidence="3 4" key="1">
    <citation type="submission" date="2017-09" db="EMBL/GenBank/DDBJ databases">
        <title>Streptomyces genome completion.</title>
        <authorList>
            <person name="Lee N."/>
            <person name="Cho B.-K."/>
        </authorList>
    </citation>
    <scope>NUCLEOTIDE SEQUENCE [LARGE SCALE GENOMIC DNA]</scope>
    <source>
        <strain evidence="3 4">ATCC 14899</strain>
    </source>
</reference>
<evidence type="ECO:0000259" key="2">
    <source>
        <dbReference type="Pfam" id="PF13340"/>
    </source>
</evidence>
<dbReference type="EMBL" id="CP023747">
    <property type="protein sequence ID" value="QEV37497.1"/>
    <property type="molecule type" value="Genomic_DNA"/>
</dbReference>
<organism evidence="3 4">
    <name type="scientific">Streptomyces nodosus</name>
    <dbReference type="NCBI Taxonomy" id="40318"/>
    <lineage>
        <taxon>Bacteria</taxon>
        <taxon>Bacillati</taxon>
        <taxon>Actinomycetota</taxon>
        <taxon>Actinomycetes</taxon>
        <taxon>Kitasatosporales</taxon>
        <taxon>Streptomycetaceae</taxon>
        <taxon>Streptomyces</taxon>
    </lineage>
</organism>
<dbReference type="GO" id="GO:0003677">
    <property type="term" value="F:DNA binding"/>
    <property type="evidence" value="ECO:0007669"/>
    <property type="project" value="InterPro"/>
</dbReference>
<dbReference type="KEGG" id="snq:CP978_02085"/>
<dbReference type="PANTHER" id="PTHR30007:SF1">
    <property type="entry name" value="BLR1914 PROTEIN"/>
    <property type="match status" value="1"/>
</dbReference>
<dbReference type="GO" id="GO:0004803">
    <property type="term" value="F:transposase activity"/>
    <property type="evidence" value="ECO:0007669"/>
    <property type="project" value="InterPro"/>
</dbReference>
<feature type="domain" description="Transposase IS4-like" evidence="1">
    <location>
        <begin position="103"/>
        <end position="259"/>
    </location>
</feature>
<name>A0A5P2VZN3_9ACTN</name>
<dbReference type="GO" id="GO:0006313">
    <property type="term" value="P:DNA transposition"/>
    <property type="evidence" value="ECO:0007669"/>
    <property type="project" value="InterPro"/>
</dbReference>
<feature type="domain" description="Insertion element IS402-like" evidence="2">
    <location>
        <begin position="9"/>
        <end position="85"/>
    </location>
</feature>
<protein>
    <submittedName>
        <fullName evidence="3">IS5 family transposase</fullName>
    </submittedName>
</protein>
<dbReference type="PANTHER" id="PTHR30007">
    <property type="entry name" value="PHP DOMAIN PROTEIN"/>
    <property type="match status" value="1"/>
</dbReference>
<dbReference type="Proteomes" id="UP000325763">
    <property type="component" value="Chromosome"/>
</dbReference>
<evidence type="ECO:0000259" key="1">
    <source>
        <dbReference type="Pfam" id="PF01609"/>
    </source>
</evidence>
<dbReference type="NCBIfam" id="NF033580">
    <property type="entry name" value="transpos_IS5_3"/>
    <property type="match status" value="1"/>
</dbReference>
<accession>A0A5P2VZN3</accession>
<dbReference type="AlphaFoldDB" id="A0A5P2VZN3"/>
<evidence type="ECO:0000313" key="4">
    <source>
        <dbReference type="Proteomes" id="UP000325763"/>
    </source>
</evidence>
<dbReference type="Pfam" id="PF13340">
    <property type="entry name" value="DUF4096"/>
    <property type="match status" value="1"/>
</dbReference>
<proteinExistence type="predicted"/>
<gene>
    <name evidence="3" type="ORF">CP978_02085</name>
</gene>
<evidence type="ECO:0000313" key="3">
    <source>
        <dbReference type="EMBL" id="QEV37497.1"/>
    </source>
</evidence>
<dbReference type="Pfam" id="PF01609">
    <property type="entry name" value="DDE_Tnp_1"/>
    <property type="match status" value="1"/>
</dbReference>